<name>A0A4Y9XKY5_9APHY</name>
<dbReference type="InterPro" id="IPR041457">
    <property type="entry name" value="CxC2_KDZ-assoc"/>
</dbReference>
<feature type="region of interest" description="Disordered" evidence="1">
    <location>
        <begin position="36"/>
        <end position="98"/>
    </location>
</feature>
<protein>
    <recommendedName>
        <fullName evidence="2">CxC2-like cysteine cluster KDZ transposase-associated domain-containing protein</fullName>
    </recommendedName>
</protein>
<evidence type="ECO:0000259" key="2">
    <source>
        <dbReference type="Pfam" id="PF18803"/>
    </source>
</evidence>
<dbReference type="EMBL" id="SEKV01001544">
    <property type="protein sequence ID" value="TFY50348.1"/>
    <property type="molecule type" value="Genomic_DNA"/>
</dbReference>
<reference evidence="3 4" key="1">
    <citation type="submission" date="2019-01" db="EMBL/GenBank/DDBJ databases">
        <title>Genome sequencing of the rare red list fungi Fomitopsis rosea.</title>
        <authorList>
            <person name="Buettner E."/>
            <person name="Kellner H."/>
        </authorList>
    </citation>
    <scope>NUCLEOTIDE SEQUENCE [LARGE SCALE GENOMIC DNA]</scope>
    <source>
        <strain evidence="3 4">DSM 105464</strain>
    </source>
</reference>
<evidence type="ECO:0000256" key="1">
    <source>
        <dbReference type="SAM" id="MobiDB-lite"/>
    </source>
</evidence>
<dbReference type="PANTHER" id="PTHR33104">
    <property type="entry name" value="SI:DKEY-29D5.2"/>
    <property type="match status" value="1"/>
</dbReference>
<feature type="domain" description="CxC2-like cysteine cluster KDZ transposase-associated" evidence="2">
    <location>
        <begin position="168"/>
        <end position="275"/>
    </location>
</feature>
<proteinExistence type="predicted"/>
<dbReference type="Proteomes" id="UP000298390">
    <property type="component" value="Unassembled WGS sequence"/>
</dbReference>
<gene>
    <name evidence="3" type="ORF">EVJ58_g11087</name>
</gene>
<dbReference type="PANTHER" id="PTHR33104:SF2">
    <property type="entry name" value="CXC3 LIKE CYSTEINE CLUSTER DOMAIN-CONTAINING PROTEIN"/>
    <property type="match status" value="1"/>
</dbReference>
<sequence length="586" mass="65705">MAPSRSRKYCVQGGDILPPTVAVSEVVSVRRNGRARIVQTTQHRAQPPAPKRARVTRVPPIEASQPAAPNEPESSNKADAVSEEGATTESAGASKQGRTVKNGISKVLADWRPRFTSMLEDILEGELPPNVGAICSCGKAAANVRCRDFAPFHWIERWNGRCLEKQDLGELGLVLYLGHGGLRCPCLPEVATPIVYTVTHINGIHRVPIHHCCCPRARDSVSQLLRLRLFPATLERPESAFSFELLRQWDLHFLTSKKGTYDFYEALRRLTDNSGTRTVKNRYRELNLAGRIWQHLTSLKRSGLHHGLSLPNRPVSVTVPCFACPWPGFNLPPNWRDTPSELAYIHGCELGGDGNHGLQKKRKRDDPADTSLAEGQGFFVDPAKTKDYLEEIAGDVQWIQGRAAQRPGKFRNLEVSGVVAVICIRHGCFRPGAMVDLQKGERYGHMDFALAGALAGLEELMHFIFTYDVVCIYSVNLRKRFGERFPHLVPLLDRMQMLLPKLHMLAHEERCQILYALCYSWGAGLSHGESVEHPWAEHNQVGLSTREMSAGHRHDALNAIHNHWNWCKMETAKTYLARKLKEAFKV</sequence>
<feature type="non-terminal residue" evidence="3">
    <location>
        <position position="586"/>
    </location>
</feature>
<evidence type="ECO:0000313" key="3">
    <source>
        <dbReference type="EMBL" id="TFY50348.1"/>
    </source>
</evidence>
<dbReference type="STRING" id="34475.A0A4Y9XKY5"/>
<organism evidence="3 4">
    <name type="scientific">Rhodofomes roseus</name>
    <dbReference type="NCBI Taxonomy" id="34475"/>
    <lineage>
        <taxon>Eukaryota</taxon>
        <taxon>Fungi</taxon>
        <taxon>Dikarya</taxon>
        <taxon>Basidiomycota</taxon>
        <taxon>Agaricomycotina</taxon>
        <taxon>Agaricomycetes</taxon>
        <taxon>Polyporales</taxon>
        <taxon>Rhodofomes</taxon>
    </lineage>
</organism>
<evidence type="ECO:0000313" key="4">
    <source>
        <dbReference type="Proteomes" id="UP000298390"/>
    </source>
</evidence>
<dbReference type="InterPro" id="IPR040521">
    <property type="entry name" value="KDZ"/>
</dbReference>
<dbReference type="Pfam" id="PF18803">
    <property type="entry name" value="CxC2"/>
    <property type="match status" value="1"/>
</dbReference>
<comment type="caution">
    <text evidence="3">The sequence shown here is derived from an EMBL/GenBank/DDBJ whole genome shotgun (WGS) entry which is preliminary data.</text>
</comment>
<accession>A0A4Y9XKY5</accession>
<dbReference type="Pfam" id="PF18758">
    <property type="entry name" value="KDZ"/>
    <property type="match status" value="1"/>
</dbReference>
<dbReference type="AlphaFoldDB" id="A0A4Y9XKY5"/>
<feature type="compositionally biased region" description="Polar residues" evidence="1">
    <location>
        <begin position="85"/>
        <end position="98"/>
    </location>
</feature>